<name>A0A0D3DIJ7_BRAOL</name>
<evidence type="ECO:0000259" key="1">
    <source>
        <dbReference type="PROSITE" id="PS50181"/>
    </source>
</evidence>
<feature type="domain" description="F-box" evidence="1">
    <location>
        <begin position="16"/>
        <end position="62"/>
    </location>
</feature>
<dbReference type="InterPro" id="IPR050354">
    <property type="entry name" value="F-box/kelch-repeat_ARATH"/>
</dbReference>
<evidence type="ECO:0000313" key="3">
    <source>
        <dbReference type="Proteomes" id="UP000032141"/>
    </source>
</evidence>
<protein>
    <recommendedName>
        <fullName evidence="1">F-box domain-containing protein</fullName>
    </recommendedName>
</protein>
<dbReference type="Proteomes" id="UP000032141">
    <property type="component" value="Chromosome C8"/>
</dbReference>
<proteinExistence type="predicted"/>
<dbReference type="InterPro" id="IPR036047">
    <property type="entry name" value="F-box-like_dom_sf"/>
</dbReference>
<dbReference type="SMART" id="SM00256">
    <property type="entry name" value="FBOX"/>
    <property type="match status" value="1"/>
</dbReference>
<reference evidence="2 3" key="1">
    <citation type="journal article" date="2014" name="Genome Biol.">
        <title>Transcriptome and methylome profiling reveals relics of genome dominance in the mesopolyploid Brassica oleracea.</title>
        <authorList>
            <person name="Parkin I.A."/>
            <person name="Koh C."/>
            <person name="Tang H."/>
            <person name="Robinson S.J."/>
            <person name="Kagale S."/>
            <person name="Clarke W.E."/>
            <person name="Town C.D."/>
            <person name="Nixon J."/>
            <person name="Krishnakumar V."/>
            <person name="Bidwell S.L."/>
            <person name="Denoeud F."/>
            <person name="Belcram H."/>
            <person name="Links M.G."/>
            <person name="Just J."/>
            <person name="Clarke C."/>
            <person name="Bender T."/>
            <person name="Huebert T."/>
            <person name="Mason A.S."/>
            <person name="Pires J.C."/>
            <person name="Barker G."/>
            <person name="Moore J."/>
            <person name="Walley P.G."/>
            <person name="Manoli S."/>
            <person name="Batley J."/>
            <person name="Edwards D."/>
            <person name="Nelson M.N."/>
            <person name="Wang X."/>
            <person name="Paterson A.H."/>
            <person name="King G."/>
            <person name="Bancroft I."/>
            <person name="Chalhoub B."/>
            <person name="Sharpe A.G."/>
        </authorList>
    </citation>
    <scope>NUCLEOTIDE SEQUENCE</scope>
    <source>
        <strain evidence="2 3">cv. TO1000</strain>
    </source>
</reference>
<dbReference type="InterPro" id="IPR011498">
    <property type="entry name" value="Kelch_2"/>
</dbReference>
<dbReference type="Pfam" id="PF00646">
    <property type="entry name" value="F-box"/>
    <property type="match status" value="1"/>
</dbReference>
<reference evidence="2" key="2">
    <citation type="submission" date="2015-03" db="UniProtKB">
        <authorList>
            <consortium name="EnsemblPlants"/>
        </authorList>
    </citation>
    <scope>IDENTIFICATION</scope>
</reference>
<dbReference type="STRING" id="109376.A0A0D3DIJ7"/>
<organism evidence="2 3">
    <name type="scientific">Brassica oleracea var. oleracea</name>
    <dbReference type="NCBI Taxonomy" id="109376"/>
    <lineage>
        <taxon>Eukaryota</taxon>
        <taxon>Viridiplantae</taxon>
        <taxon>Streptophyta</taxon>
        <taxon>Embryophyta</taxon>
        <taxon>Tracheophyta</taxon>
        <taxon>Spermatophyta</taxon>
        <taxon>Magnoliopsida</taxon>
        <taxon>eudicotyledons</taxon>
        <taxon>Gunneridae</taxon>
        <taxon>Pentapetalae</taxon>
        <taxon>rosids</taxon>
        <taxon>malvids</taxon>
        <taxon>Brassicales</taxon>
        <taxon>Brassicaceae</taxon>
        <taxon>Brassiceae</taxon>
        <taxon>Brassica</taxon>
    </lineage>
</organism>
<dbReference type="HOGENOM" id="CLU_032521_2_1_1"/>
<keyword evidence="3" id="KW-1185">Reference proteome</keyword>
<dbReference type="Gene3D" id="2.120.10.80">
    <property type="entry name" value="Kelch-type beta propeller"/>
    <property type="match status" value="1"/>
</dbReference>
<dbReference type="SUPFAM" id="SSF81383">
    <property type="entry name" value="F-box domain"/>
    <property type="match status" value="1"/>
</dbReference>
<dbReference type="Gramene" id="Bo8g001050.1">
    <property type="protein sequence ID" value="Bo8g001050.1"/>
    <property type="gene ID" value="Bo8g001050"/>
</dbReference>
<dbReference type="eggNOG" id="KOG1072">
    <property type="taxonomic scope" value="Eukaryota"/>
</dbReference>
<evidence type="ECO:0000313" key="2">
    <source>
        <dbReference type="EnsemblPlants" id="Bo8g001050.1"/>
    </source>
</evidence>
<dbReference type="PANTHER" id="PTHR24414">
    <property type="entry name" value="F-BOX/KELCH-REPEAT PROTEIN SKIP4"/>
    <property type="match status" value="1"/>
</dbReference>
<dbReference type="PANTHER" id="PTHR24414:SF148">
    <property type="entry name" value="F-BOX DOMAIN-CONTAINING PROTEIN"/>
    <property type="match status" value="1"/>
</dbReference>
<dbReference type="EnsemblPlants" id="Bo8g001050.1">
    <property type="protein sequence ID" value="Bo8g001050.1"/>
    <property type="gene ID" value="Bo8g001050"/>
</dbReference>
<accession>A0A0D3DIJ7</accession>
<dbReference type="AlphaFoldDB" id="A0A0D3DIJ7"/>
<dbReference type="SUPFAM" id="SSF117281">
    <property type="entry name" value="Kelch motif"/>
    <property type="match status" value="1"/>
</dbReference>
<sequence length="215" mass="24185">MGIVMCRAWESEEKKTFPISSLPEDFLIECIARVSKDEYLTLSLVSKLFRSIVASPQLYARRSSLGRTETCIYVPIRNGSTSNTRLYTLLRSTKCLVPIPSLPPLPSLDVGGGYVAVGSRIFVMGGYYNRKFTSHVLMIDCGSNTIYVVGGHYRDTENGSWSSNRMMVLDTETQTWECGEENYGLEAGCRLISEEKIYIIKGDENNFVFKPKELT</sequence>
<dbReference type="InterPro" id="IPR015915">
    <property type="entry name" value="Kelch-typ_b-propeller"/>
</dbReference>
<dbReference type="CDD" id="cd22152">
    <property type="entry name" value="F-box_AtAFR-like"/>
    <property type="match status" value="1"/>
</dbReference>
<dbReference type="InterPro" id="IPR001810">
    <property type="entry name" value="F-box_dom"/>
</dbReference>
<dbReference type="PROSITE" id="PS50181">
    <property type="entry name" value="FBOX"/>
    <property type="match status" value="1"/>
</dbReference>
<dbReference type="Pfam" id="PF07646">
    <property type="entry name" value="Kelch_2"/>
    <property type="match status" value="1"/>
</dbReference>